<dbReference type="EMBL" id="JACEIK010000049">
    <property type="protein sequence ID" value="MCD7448016.1"/>
    <property type="molecule type" value="Genomic_DNA"/>
</dbReference>
<proteinExistence type="predicted"/>
<organism evidence="2 3">
    <name type="scientific">Datura stramonium</name>
    <name type="common">Jimsonweed</name>
    <name type="synonym">Common thornapple</name>
    <dbReference type="NCBI Taxonomy" id="4076"/>
    <lineage>
        <taxon>Eukaryota</taxon>
        <taxon>Viridiplantae</taxon>
        <taxon>Streptophyta</taxon>
        <taxon>Embryophyta</taxon>
        <taxon>Tracheophyta</taxon>
        <taxon>Spermatophyta</taxon>
        <taxon>Magnoliopsida</taxon>
        <taxon>eudicotyledons</taxon>
        <taxon>Gunneridae</taxon>
        <taxon>Pentapetalae</taxon>
        <taxon>asterids</taxon>
        <taxon>lamiids</taxon>
        <taxon>Solanales</taxon>
        <taxon>Solanaceae</taxon>
        <taxon>Solanoideae</taxon>
        <taxon>Datureae</taxon>
        <taxon>Datura</taxon>
    </lineage>
</organism>
<keyword evidence="1" id="KW-0175">Coiled coil</keyword>
<evidence type="ECO:0000313" key="3">
    <source>
        <dbReference type="Proteomes" id="UP000823775"/>
    </source>
</evidence>
<feature type="coiled-coil region" evidence="1">
    <location>
        <begin position="124"/>
        <end position="151"/>
    </location>
</feature>
<comment type="caution">
    <text evidence="2">The sequence shown here is derived from an EMBL/GenBank/DDBJ whole genome shotgun (WGS) entry which is preliminary data.</text>
</comment>
<evidence type="ECO:0000313" key="2">
    <source>
        <dbReference type="EMBL" id="MCD7448016.1"/>
    </source>
</evidence>
<sequence>MDVIFSSYKYLQDRKYGSGSCDFLKEALQLLEAHRKREKEWRRSIETWYALKRNLRYHYPRPHDKGYKIKDTSQNNKQDSSKRILGVSSNDNEIQKIERSEGDSCVGTRLLEGGTKFPNKEPTLKDVINVIAFLDKQLESLEHTLRKVSLKFESIKNMGLGKDCANYPIVDVDLFLLEKDDLLGKENLDLHDYLKNSTRDYSCDVDVDCDPLYETPPLFDKDRNELLNSYDGLSYNTFDLVVVCVNSEILILRRKVKLV</sequence>
<evidence type="ECO:0000256" key="1">
    <source>
        <dbReference type="SAM" id="Coils"/>
    </source>
</evidence>
<dbReference type="Proteomes" id="UP000823775">
    <property type="component" value="Unassembled WGS sequence"/>
</dbReference>
<accession>A0ABS8RP44</accession>
<gene>
    <name evidence="2" type="ORF">HAX54_036836</name>
</gene>
<keyword evidence="3" id="KW-1185">Reference proteome</keyword>
<protein>
    <submittedName>
        <fullName evidence="2">Uncharacterized protein</fullName>
    </submittedName>
</protein>
<reference evidence="2 3" key="1">
    <citation type="journal article" date="2021" name="BMC Genomics">
        <title>Datura genome reveals duplications of psychoactive alkaloid biosynthetic genes and high mutation rate following tissue culture.</title>
        <authorList>
            <person name="Rajewski A."/>
            <person name="Carter-House D."/>
            <person name="Stajich J."/>
            <person name="Litt A."/>
        </authorList>
    </citation>
    <scope>NUCLEOTIDE SEQUENCE [LARGE SCALE GENOMIC DNA]</scope>
    <source>
        <strain evidence="2">AR-01</strain>
    </source>
</reference>
<name>A0ABS8RP44_DATST</name>